<evidence type="ECO:0000313" key="2">
    <source>
        <dbReference type="Proteomes" id="UP001732700"/>
    </source>
</evidence>
<organism evidence="1 2">
    <name type="scientific">Avena sativa</name>
    <name type="common">Oat</name>
    <dbReference type="NCBI Taxonomy" id="4498"/>
    <lineage>
        <taxon>Eukaryota</taxon>
        <taxon>Viridiplantae</taxon>
        <taxon>Streptophyta</taxon>
        <taxon>Embryophyta</taxon>
        <taxon>Tracheophyta</taxon>
        <taxon>Spermatophyta</taxon>
        <taxon>Magnoliopsida</taxon>
        <taxon>Liliopsida</taxon>
        <taxon>Poales</taxon>
        <taxon>Poaceae</taxon>
        <taxon>BOP clade</taxon>
        <taxon>Pooideae</taxon>
        <taxon>Poodae</taxon>
        <taxon>Poeae</taxon>
        <taxon>Poeae Chloroplast Group 1 (Aveneae type)</taxon>
        <taxon>Aveninae</taxon>
        <taxon>Avena</taxon>
    </lineage>
</organism>
<accession>A0ACD5VI52</accession>
<dbReference type="EnsemblPlants" id="AVESA.00010b.r2.3AG0449380.1">
    <property type="protein sequence ID" value="AVESA.00010b.r2.3AG0449380.1.CDS.1"/>
    <property type="gene ID" value="AVESA.00010b.r2.3AG0449380"/>
</dbReference>
<sequence>MKQASMISRPVALVAVVAVRIILTARAVDATVASTCKEAAASDLRVNPQMCESQLGNQRGAADADTWGLAKVASLEGVNSASLAAEDVKTLLAGNPSLPMKAALAKCASAYSEASVAFTAASDEINGRNYAAGRKKLDEALAQAQGCNTAFGVQGVTLPQPLAQHTVDSIQIAIIAGAITSLIK</sequence>
<evidence type="ECO:0000313" key="1">
    <source>
        <dbReference type="EnsemblPlants" id="AVESA.00010b.r2.3AG0449380.1.CDS.1"/>
    </source>
</evidence>
<protein>
    <submittedName>
        <fullName evidence="1">Uncharacterized protein</fullName>
    </submittedName>
</protein>
<dbReference type="Proteomes" id="UP001732700">
    <property type="component" value="Chromosome 3A"/>
</dbReference>
<reference evidence="1" key="1">
    <citation type="submission" date="2021-05" db="EMBL/GenBank/DDBJ databases">
        <authorList>
            <person name="Scholz U."/>
            <person name="Mascher M."/>
            <person name="Fiebig A."/>
        </authorList>
    </citation>
    <scope>NUCLEOTIDE SEQUENCE [LARGE SCALE GENOMIC DNA]</scope>
</reference>
<keyword evidence="2" id="KW-1185">Reference proteome</keyword>
<name>A0ACD5VI52_AVESA</name>
<reference evidence="1" key="2">
    <citation type="submission" date="2025-09" db="UniProtKB">
        <authorList>
            <consortium name="EnsemblPlants"/>
        </authorList>
    </citation>
    <scope>IDENTIFICATION</scope>
</reference>
<proteinExistence type="predicted"/>